<proteinExistence type="predicted"/>
<sequence>MPLTGPNALTELTNLTEPTGLTALLRWYETLSPASLGDIARFYSDDARFKDPFNDVRGREAIRRIFAHMFVATDNPRFVIGEQFRKPGQAFVLWDFHFTLKGKPYHVHGSSHFCFGDDGRVTLHRDYWDAAQELWQQLPWLGPLVGWLRRRFATPLS</sequence>
<dbReference type="Gene3D" id="3.10.450.50">
    <property type="match status" value="1"/>
</dbReference>
<protein>
    <submittedName>
        <fullName evidence="1">Nuclear transport factor 2 family protein</fullName>
    </submittedName>
</protein>
<gene>
    <name evidence="1" type="ORF">F7R26_028380</name>
</gene>
<dbReference type="SUPFAM" id="SSF54427">
    <property type="entry name" value="NTF2-like"/>
    <property type="match status" value="1"/>
</dbReference>
<accession>A0A643FZ79</accession>
<dbReference type="Pfam" id="PF12680">
    <property type="entry name" value="SnoaL_2"/>
    <property type="match status" value="1"/>
</dbReference>
<name>A0A643FZ79_9BURK</name>
<dbReference type="EMBL" id="CP062804">
    <property type="protein sequence ID" value="QOT78731.1"/>
    <property type="molecule type" value="Genomic_DNA"/>
</dbReference>
<reference evidence="1 2" key="1">
    <citation type="submission" date="2020-10" db="EMBL/GenBank/DDBJ databases">
        <title>Complete genome sequence of Cupriavidus basilensis CCUG 49340T.</title>
        <authorList>
            <person name="Salva-Serra F."/>
            <person name="Donoso R.A."/>
            <person name="Cho K.H."/>
            <person name="Yoo J.A."/>
            <person name="Lee K."/>
            <person name="Yoon S.-H."/>
            <person name="Perez-Pantoja D."/>
            <person name="Moore E.R.B."/>
        </authorList>
    </citation>
    <scope>NUCLEOTIDE SEQUENCE [LARGE SCALE GENOMIC DNA]</scope>
    <source>
        <strain evidence="2">CCUG 49340</strain>
    </source>
</reference>
<dbReference type="AlphaFoldDB" id="A0A643FZ79"/>
<organism evidence="1 2">
    <name type="scientific">Cupriavidus basilensis</name>
    <dbReference type="NCBI Taxonomy" id="68895"/>
    <lineage>
        <taxon>Bacteria</taxon>
        <taxon>Pseudomonadati</taxon>
        <taxon>Pseudomonadota</taxon>
        <taxon>Betaproteobacteria</taxon>
        <taxon>Burkholderiales</taxon>
        <taxon>Burkholderiaceae</taxon>
        <taxon>Cupriavidus</taxon>
    </lineage>
</organism>
<dbReference type="InterPro" id="IPR032710">
    <property type="entry name" value="NTF2-like_dom_sf"/>
</dbReference>
<evidence type="ECO:0000313" key="2">
    <source>
        <dbReference type="Proteomes" id="UP000397656"/>
    </source>
</evidence>
<dbReference type="Proteomes" id="UP000397656">
    <property type="component" value="Chromosome 2"/>
</dbReference>
<dbReference type="InterPro" id="IPR037401">
    <property type="entry name" value="SnoaL-like"/>
</dbReference>
<evidence type="ECO:0000313" key="1">
    <source>
        <dbReference type="EMBL" id="QOT78731.1"/>
    </source>
</evidence>